<dbReference type="GO" id="GO:0016746">
    <property type="term" value="F:acyltransferase activity"/>
    <property type="evidence" value="ECO:0007669"/>
    <property type="project" value="UniProtKB-KW"/>
</dbReference>
<dbReference type="SUPFAM" id="SSF51161">
    <property type="entry name" value="Trimeric LpxA-like enzymes"/>
    <property type="match status" value="2"/>
</dbReference>
<accession>A0A1D9G9J1</accession>
<keyword evidence="1" id="KW-0808">Transferase</keyword>
<dbReference type="Pfam" id="PF00132">
    <property type="entry name" value="Hexapep"/>
    <property type="match status" value="1"/>
</dbReference>
<protein>
    <submittedName>
        <fullName evidence="3">Acyltransferase</fullName>
    </submittedName>
</protein>
<dbReference type="AlphaFoldDB" id="A0A1D9G9J1"/>
<dbReference type="EMBL" id="CP017708">
    <property type="protein sequence ID" value="AOY84326.1"/>
    <property type="molecule type" value="Genomic_DNA"/>
</dbReference>
<evidence type="ECO:0000313" key="4">
    <source>
        <dbReference type="Proteomes" id="UP000176944"/>
    </source>
</evidence>
<proteinExistence type="predicted"/>
<dbReference type="CDD" id="cd04647">
    <property type="entry name" value="LbH_MAT_like"/>
    <property type="match status" value="1"/>
</dbReference>
<dbReference type="PANTHER" id="PTHR23416">
    <property type="entry name" value="SIALIC ACID SYNTHASE-RELATED"/>
    <property type="match status" value="1"/>
</dbReference>
<dbReference type="InterPro" id="IPR051159">
    <property type="entry name" value="Hexapeptide_acetyltransf"/>
</dbReference>
<organism evidence="3 4">
    <name type="scientific">Moorena producens (strain JHB)</name>
    <dbReference type="NCBI Taxonomy" id="1454205"/>
    <lineage>
        <taxon>Bacteria</taxon>
        <taxon>Bacillati</taxon>
        <taxon>Cyanobacteriota</taxon>
        <taxon>Cyanophyceae</taxon>
        <taxon>Coleofasciculales</taxon>
        <taxon>Coleofasciculaceae</taxon>
        <taxon>Moorena</taxon>
    </lineage>
</organism>
<dbReference type="InterPro" id="IPR001451">
    <property type="entry name" value="Hexapep"/>
</dbReference>
<dbReference type="InterPro" id="IPR011004">
    <property type="entry name" value="Trimer_LpxA-like_sf"/>
</dbReference>
<evidence type="ECO:0000256" key="2">
    <source>
        <dbReference type="ARBA" id="ARBA00022737"/>
    </source>
</evidence>
<dbReference type="GO" id="GO:0043886">
    <property type="term" value="F:structural constituent of carboxysome shell"/>
    <property type="evidence" value="ECO:0007669"/>
    <property type="project" value="UniProtKB-ARBA"/>
</dbReference>
<keyword evidence="3" id="KW-0012">Acyltransferase</keyword>
<dbReference type="InterPro" id="IPR018357">
    <property type="entry name" value="Hexapep_transf_CS"/>
</dbReference>
<dbReference type="Proteomes" id="UP000176944">
    <property type="component" value="Chromosome"/>
</dbReference>
<sequence>MYNLFKLIRNLRNNYKKQLIQKYYRKNLGNLGEDCYIGQSVIKNNLSKLFIGNRVIVENNVTLKCNLEDSAIHIGDRSIIRSSAMLISAQGKIKIGSDCSVNPFCFLYGAGDLVIGNWVRIATHTVIVTSNYTFDDLDTPIDLQPSTKKGVIIEDDVWIGAGVRILDGCRIGKGSVIGAGTVLTKSVEPYSVVVGVPGKVIRKRGEPKESKQDQVFSKTSQSQIDLSNQIITNK</sequence>
<reference evidence="4" key="1">
    <citation type="submission" date="2016-10" db="EMBL/GenBank/DDBJ databases">
        <title>Comparative genomics uncovers the prolific and rare metabolic potential of the cyanobacterial genus Moorea.</title>
        <authorList>
            <person name="Leao T."/>
            <person name="Castelao G."/>
            <person name="Korobeynikov A."/>
            <person name="Monroe E.A."/>
            <person name="Podell S."/>
            <person name="Glukhov E."/>
            <person name="Allen E."/>
            <person name="Gerwick W.H."/>
            <person name="Gerwick L."/>
        </authorList>
    </citation>
    <scope>NUCLEOTIDE SEQUENCE [LARGE SCALE GENOMIC DNA]</scope>
    <source>
        <strain evidence="4">JHB</strain>
    </source>
</reference>
<gene>
    <name evidence="3" type="ORF">BJP36_34785</name>
</gene>
<dbReference type="PANTHER" id="PTHR23416:SF78">
    <property type="entry name" value="LIPOPOLYSACCHARIDE BIOSYNTHESIS O-ACETYL TRANSFERASE WBBJ-RELATED"/>
    <property type="match status" value="1"/>
</dbReference>
<dbReference type="PROSITE" id="PS00101">
    <property type="entry name" value="HEXAPEP_TRANSFERASES"/>
    <property type="match status" value="1"/>
</dbReference>
<name>A0A1D9G9J1_MOOP1</name>
<dbReference type="Gene3D" id="2.160.10.10">
    <property type="entry name" value="Hexapeptide repeat proteins"/>
    <property type="match status" value="2"/>
</dbReference>
<keyword evidence="2" id="KW-0677">Repeat</keyword>
<evidence type="ECO:0000313" key="3">
    <source>
        <dbReference type="EMBL" id="AOY84326.1"/>
    </source>
</evidence>
<evidence type="ECO:0000256" key="1">
    <source>
        <dbReference type="ARBA" id="ARBA00022679"/>
    </source>
</evidence>
<dbReference type="GO" id="GO:0031470">
    <property type="term" value="C:carboxysome"/>
    <property type="evidence" value="ECO:0007669"/>
    <property type="project" value="UniProtKB-ARBA"/>
</dbReference>